<name>A0A383ACL4_9ZZZZ</name>
<proteinExistence type="predicted"/>
<evidence type="ECO:0000259" key="1">
    <source>
        <dbReference type="Pfam" id="PF07687"/>
    </source>
</evidence>
<sequence>MGVNAVYKAAQAIGKLEDFDFNVPHNKILGKPTLNVGTVQGGLNINSVPDLAEV</sequence>
<gene>
    <name evidence="2" type="ORF">METZ01_LOCUS458205</name>
</gene>
<feature type="domain" description="Peptidase M20 dimerisation" evidence="1">
    <location>
        <begin position="2"/>
        <end position="54"/>
    </location>
</feature>
<feature type="non-terminal residue" evidence="2">
    <location>
        <position position="54"/>
    </location>
</feature>
<dbReference type="SUPFAM" id="SSF55031">
    <property type="entry name" value="Bacterial exopeptidase dimerisation domain"/>
    <property type="match status" value="1"/>
</dbReference>
<dbReference type="InterPro" id="IPR036264">
    <property type="entry name" value="Bact_exopeptidase_dim_dom"/>
</dbReference>
<dbReference type="Pfam" id="PF07687">
    <property type="entry name" value="M20_dimer"/>
    <property type="match status" value="1"/>
</dbReference>
<accession>A0A383ACL4</accession>
<dbReference type="EMBL" id="UINC01190955">
    <property type="protein sequence ID" value="SVE05351.1"/>
    <property type="molecule type" value="Genomic_DNA"/>
</dbReference>
<dbReference type="AlphaFoldDB" id="A0A383ACL4"/>
<protein>
    <recommendedName>
        <fullName evidence="1">Peptidase M20 dimerisation domain-containing protein</fullName>
    </recommendedName>
</protein>
<reference evidence="2" key="1">
    <citation type="submission" date="2018-05" db="EMBL/GenBank/DDBJ databases">
        <authorList>
            <person name="Lanie J.A."/>
            <person name="Ng W.-L."/>
            <person name="Kazmierczak K.M."/>
            <person name="Andrzejewski T.M."/>
            <person name="Davidsen T.M."/>
            <person name="Wayne K.J."/>
            <person name="Tettelin H."/>
            <person name="Glass J.I."/>
            <person name="Rusch D."/>
            <person name="Podicherti R."/>
            <person name="Tsui H.-C.T."/>
            <person name="Winkler M.E."/>
        </authorList>
    </citation>
    <scope>NUCLEOTIDE SEQUENCE</scope>
</reference>
<evidence type="ECO:0000313" key="2">
    <source>
        <dbReference type="EMBL" id="SVE05351.1"/>
    </source>
</evidence>
<dbReference type="InterPro" id="IPR011650">
    <property type="entry name" value="Peptidase_M20_dimer"/>
</dbReference>
<organism evidence="2">
    <name type="scientific">marine metagenome</name>
    <dbReference type="NCBI Taxonomy" id="408172"/>
    <lineage>
        <taxon>unclassified sequences</taxon>
        <taxon>metagenomes</taxon>
        <taxon>ecological metagenomes</taxon>
    </lineage>
</organism>
<dbReference type="Gene3D" id="3.30.70.360">
    <property type="match status" value="1"/>
</dbReference>